<evidence type="ECO:0000313" key="3">
    <source>
        <dbReference type="Proteomes" id="UP000001422"/>
    </source>
</evidence>
<dbReference type="RefSeq" id="WP_011128605.1">
    <property type="nucleotide sequence ID" value="NC_005070.1"/>
</dbReference>
<name>Q7U5G2_PARMW</name>
<gene>
    <name evidence="2" type="ordered locus">SYNW1745</name>
</gene>
<dbReference type="Proteomes" id="UP000001422">
    <property type="component" value="Chromosome"/>
</dbReference>
<reference evidence="2 3" key="1">
    <citation type="journal article" date="2003" name="Nature">
        <title>The genome of a motile marine Synechococcus.</title>
        <authorList>
            <person name="Palenik B."/>
            <person name="Brahamsha B."/>
            <person name="Larimer F."/>
            <person name="Land M."/>
            <person name="Hauser L."/>
            <person name="Chain P."/>
            <person name="Lamerdin J."/>
            <person name="Regala W."/>
            <person name="Allen E.A."/>
            <person name="McCarren J."/>
            <person name="Paulsen I."/>
            <person name="Dufresne A."/>
            <person name="Partensky F."/>
            <person name="Webb E."/>
            <person name="Waterbury J."/>
        </authorList>
    </citation>
    <scope>NUCLEOTIDE SEQUENCE [LARGE SCALE GENOMIC DNA]</scope>
    <source>
        <strain evidence="2 3">WH8102</strain>
    </source>
</reference>
<accession>Q7U5G2</accession>
<feature type="chain" id="PRO_5004291827" description="Nuclease" evidence="1">
    <location>
        <begin position="27"/>
        <end position="122"/>
    </location>
</feature>
<proteinExistence type="predicted"/>
<dbReference type="HOGENOM" id="CLU_148080_0_0_3"/>
<dbReference type="InterPro" id="IPR035437">
    <property type="entry name" value="SNase_OB-fold_sf"/>
</dbReference>
<dbReference type="KEGG" id="syw:SYNW1745"/>
<feature type="signal peptide" evidence="1">
    <location>
        <begin position="1"/>
        <end position="26"/>
    </location>
</feature>
<dbReference type="STRING" id="84588.SYNW1745"/>
<organism evidence="2 3">
    <name type="scientific">Parasynechococcus marenigrum (strain WH8102)</name>
    <dbReference type="NCBI Taxonomy" id="84588"/>
    <lineage>
        <taxon>Bacteria</taxon>
        <taxon>Bacillati</taxon>
        <taxon>Cyanobacteriota</taxon>
        <taxon>Cyanophyceae</taxon>
        <taxon>Synechococcales</taxon>
        <taxon>Prochlorococcaceae</taxon>
        <taxon>Parasynechococcus</taxon>
        <taxon>Parasynechococcus marenigrum</taxon>
    </lineage>
</organism>
<dbReference type="AlphaFoldDB" id="Q7U5G2"/>
<dbReference type="eggNOG" id="ENOG50343A7">
    <property type="taxonomic scope" value="Bacteria"/>
</dbReference>
<keyword evidence="1" id="KW-0732">Signal</keyword>
<evidence type="ECO:0000313" key="2">
    <source>
        <dbReference type="EMBL" id="CAE08260.1"/>
    </source>
</evidence>
<protein>
    <recommendedName>
        <fullName evidence="4">Nuclease</fullName>
    </recommendedName>
</protein>
<keyword evidence="3" id="KW-1185">Reference proteome</keyword>
<dbReference type="SUPFAM" id="SSF50199">
    <property type="entry name" value="Staphylococcal nuclease"/>
    <property type="match status" value="1"/>
</dbReference>
<evidence type="ECO:0008006" key="4">
    <source>
        <dbReference type="Google" id="ProtNLM"/>
    </source>
</evidence>
<sequence length="122" mass="13004">MRRLLVITRLLALLLVAVVAVSPAAAAEVLQVRTASLLQVGDGNRTYTVQLACINVEPEGESAAVDWLRQELPRRRRVNLRPVGRNDGQLLARVTPIGDELDLSAGLVTAGLAADSCPTEPA</sequence>
<evidence type="ECO:0000256" key="1">
    <source>
        <dbReference type="SAM" id="SignalP"/>
    </source>
</evidence>
<dbReference type="EMBL" id="BX569693">
    <property type="protein sequence ID" value="CAE08260.1"/>
    <property type="molecule type" value="Genomic_DNA"/>
</dbReference>